<evidence type="ECO:0000313" key="5">
    <source>
        <dbReference type="EMBL" id="AXR03818.1"/>
    </source>
</evidence>
<evidence type="ECO:0000256" key="1">
    <source>
        <dbReference type="ARBA" id="ARBA00001957"/>
    </source>
</evidence>
<dbReference type="EMBL" id="CP031761">
    <property type="protein sequence ID" value="AXR03818.1"/>
    <property type="molecule type" value="Genomic_DNA"/>
</dbReference>
<dbReference type="SUPFAM" id="SSF53474">
    <property type="entry name" value="alpha/beta-Hydrolases"/>
    <property type="match status" value="1"/>
</dbReference>
<dbReference type="Gene3D" id="1.10.1200.10">
    <property type="entry name" value="ACP-like"/>
    <property type="match status" value="2"/>
</dbReference>
<feature type="domain" description="Carrier" evidence="4">
    <location>
        <begin position="2072"/>
        <end position="2149"/>
    </location>
</feature>
<comment type="cofactor">
    <cofactor evidence="1">
        <name>pantetheine 4'-phosphate</name>
        <dbReference type="ChEBI" id="CHEBI:47942"/>
    </cofactor>
</comment>
<dbReference type="FunFam" id="3.40.50.12780:FF:000012">
    <property type="entry name" value="Non-ribosomal peptide synthetase"/>
    <property type="match status" value="1"/>
</dbReference>
<dbReference type="Gene3D" id="3.40.50.1820">
    <property type="entry name" value="alpha/beta hydrolase"/>
    <property type="match status" value="1"/>
</dbReference>
<dbReference type="SUPFAM" id="SSF56801">
    <property type="entry name" value="Acetyl-CoA synthetase-like"/>
    <property type="match status" value="2"/>
</dbReference>
<dbReference type="SMART" id="SM00823">
    <property type="entry name" value="PKS_PP"/>
    <property type="match status" value="2"/>
</dbReference>
<dbReference type="InterPro" id="IPR006162">
    <property type="entry name" value="Ppantetheine_attach_site"/>
</dbReference>
<dbReference type="InterPro" id="IPR020845">
    <property type="entry name" value="AMP-binding_CS"/>
</dbReference>
<proteinExistence type="predicted"/>
<dbReference type="Pfam" id="PF00550">
    <property type="entry name" value="PP-binding"/>
    <property type="match status" value="2"/>
</dbReference>
<dbReference type="InterPro" id="IPR001031">
    <property type="entry name" value="Thioesterase"/>
</dbReference>
<dbReference type="Gene3D" id="3.30.559.10">
    <property type="entry name" value="Chloramphenicol acetyltransferase-like domain"/>
    <property type="match status" value="2"/>
</dbReference>
<feature type="domain" description="Carrier" evidence="4">
    <location>
        <begin position="992"/>
        <end position="1069"/>
    </location>
</feature>
<dbReference type="PROSITE" id="PS00012">
    <property type="entry name" value="PHOSPHOPANTETHEINE"/>
    <property type="match status" value="1"/>
</dbReference>
<dbReference type="InterPro" id="IPR000873">
    <property type="entry name" value="AMP-dep_synth/lig_dom"/>
</dbReference>
<dbReference type="FunFam" id="3.30.559.10:FF:000012">
    <property type="entry name" value="Non-ribosomal peptide synthetase"/>
    <property type="match status" value="2"/>
</dbReference>
<protein>
    <submittedName>
        <fullName evidence="5">Amino acid adenylation domain-containing protein</fullName>
    </submittedName>
</protein>
<dbReference type="InterPro" id="IPR029058">
    <property type="entry name" value="AB_hydrolase_fold"/>
</dbReference>
<dbReference type="GO" id="GO:0043041">
    <property type="term" value="P:amino acid activation for nonribosomal peptide biosynthetic process"/>
    <property type="evidence" value="ECO:0007669"/>
    <property type="project" value="TreeGrafter"/>
</dbReference>
<sequence length="2419" mass="268753">MESNSVIPVDRNTDKLPLSFAQQRLWFIDSLQGSTPEYNMPMVFELSGTISLTSIQQAFREIIARHEILRTVYEEHDGEAYQKIKTISEVEFAIQQKDISELDEQDKEAALKAYVREEVGRPFNLSTEVMLRVSFIKTAETSGVLLFNMHHIASDGWSMEILMKEFFALYHAQEAGEANPLPELAVQYADYAHWQRHYLAQEQLEGQLDYWEQQLEGLPALHSLPLDKARPAQKQYQGERVTGVLPKELAQALLKMAQQFKITPFMLLHGALSLLLSRHGNSKDVVIGTPIANREQRELTPLIGFFVNTLVLRADTGHKTVGEYLAHIRQVNLDAQANQSAPFEQIVERLKVPRSGSHSPLFQIMMTTNSDYGLSSDADKAGFKLPGVTVKAYSGDSVQAKFDLDIDIQINDQGVTVHWNYDVSLFDKEHIAQLNAHFERLLTGLSEASAQTAVSSLPLLSEEEEHKLLYTLNDTAVEYDKSACIHTLFERQVDLIPGQVAVAFGDEVLQYKTLDEKANQLAHYLRAEHGIGPESLVGVCADRSLEMVIAVLGILKAGGAYVPLDPSYPRSRLEYMIEDASLDVVLSYGETGEALSNFMGEEVALDGFALGQGHPCDAYPRVRPRQVGVGSSNLAYVIYTSGSTGQPKGVMIEHQSLHNNMITSLKYTQLSLCATIYHCSSVAFDAAVWVMWQSLVSGAKLRLATTLEYEKELVRHNDVSHLFMTPSMLRCLKVQKYESLTTVMVGGEHCPDSLAKEWGSVGVEFLNAYGPTEITICSSIGRCLRGNQVTIGAPFANMQYYVLGQDKSLLPYGSVGELYVGGDGVARGYLNKATLTQNSFIPNPYFCPSKDNTSKRLYKTGDLVKFNSDGELVYINRADDQVKIRGFRVELGEIESHINLCTEVESSVVLITERGATQNLAGYIKLREGITKSSRDAEQQIQQYLKTSLPAHMIPSKLIVVSEFPRTANGKVDKVALSASTLDTDTVATVIEAKDTTEKALVQIWSELFSVSPALISTEDDFFELGGHSLLLMRLCSEIEEKLNVQIPLREIYDNPTIVDIAILVKNAVDVGSNLVSRVDRNTDKLPLSFAQQRLWFIDSLQGSTPEYNMPMVFELSGTISLTSIQQAFREIIARHEILRTVYEEHDGEAYQKIKTISEVEFAIQQKDISELDEQDKEAALKAYVREEVGRPFNLSTEVMLRVSFIKTAETSGVLLFNMHHIASDGWSMEILMKEFFALYHAQEAGEANPLPELAVQYADYAHWQRHYLAQEQLEGQLDYWEQQLEGLPALHSLPLDKARPAQKQYQGERVTGVLPKELAQALLKMAQQFKITPFMLLHGALSLLLSRHGNSKDVVIGTPIANREQRELAPLIGFFVNTLVLRADTGHKTVGEYLAHIRQVNLDAQANQSAPFEQIVERLKVPRSGSHSPLFQIMMTTNSDYGLSSDADKAGFKLPGVTVKAYSGDSVQAKFDLDIDIQINDQGVTVHWNYDVSLFDKEHIAQLNAHFERLLTGLSEASAQTAVSSLPLLSEEEEYKLLYTLNDTAVEYDKSACIHTLFERQVDLIPEQVAVAFGDEVLQYKTLDEKANQLAHYLRAEHGIGPESLVGVCADRSLEMVIAVLGILKAGGAYVPLDPSYPRSRLEYMIADASLSVIVSHGETAEALVSFTKTQVKLDGFALGEPHPCDAYPRTRPQEVGVSASHLAYVIYTSGSTGQPKGVMIEHKAIVNYQNHITHSYNISYTDCVLQFSNTSFDIFIEEFFGALCHGARLELRNEDCMLGLAQFTQFCDEKGVTIASLPTAFWAQQLTEEVVIEETTLRMVIVGGEELTHSTVKRHYMQMPQSTILVNTYGPTEATITATTYVTSAADLVNEVIPIGKPNKNNQLYILNAQLELCSEHHIGELYIGGDGLARGYLNKPELTQKVFINNPYYDQHKQTGSRVIYRTGDLVKYSESGCIEFLGRKDSQVKIRGYRLELAEVESHLIGLKEVESALVLTENQPHGPQLIAFIKLADATISVDGIREKLKAVMPNYMLPQYLEVVTEWPLNANGKIDKAELLAGYHTPSVSDLQLPSSKAEQDLINVLAKVLDKAPNQLDMTANFFHLGGHSLLVPMLTREINNKFDSNLKLKDIFENPTAKELVDVLASENIKGHDDGNVHLITLSEGSKEAPALVLIHPVGGSVACYAPLLSKLNVKGSVYGISTSEIDEASLSLVAEKYNKLLNNHGVNFFSLAGWSIGGMIALEMASQLEQNVSVVLIDSYTPETIKSHTDFELSSQHRALHSLVLELNVDLGILPTNVFETDVEVLCEMVVARGIEQNIFSSAVSATDLHERIKVISALESLTMAYQLSNYRGHTLWVKALSSDVDQVSEEAKWLEHCESLQVVPVVADHFSILRDPSVDSLSQAIESFLLESKEGS</sequence>
<dbReference type="InterPro" id="IPR020806">
    <property type="entry name" value="PKS_PP-bd"/>
</dbReference>
<dbReference type="InterPro" id="IPR036736">
    <property type="entry name" value="ACP-like_sf"/>
</dbReference>
<dbReference type="PANTHER" id="PTHR45527:SF1">
    <property type="entry name" value="FATTY ACID SYNTHASE"/>
    <property type="match status" value="1"/>
</dbReference>
<dbReference type="NCBIfam" id="TIGR01733">
    <property type="entry name" value="AA-adenyl-dom"/>
    <property type="match status" value="2"/>
</dbReference>
<dbReference type="PROSITE" id="PS00455">
    <property type="entry name" value="AMP_BINDING"/>
    <property type="match status" value="2"/>
</dbReference>
<evidence type="ECO:0000256" key="2">
    <source>
        <dbReference type="ARBA" id="ARBA00022450"/>
    </source>
</evidence>
<dbReference type="CDD" id="cd05930">
    <property type="entry name" value="A_NRPS"/>
    <property type="match status" value="2"/>
</dbReference>
<dbReference type="GO" id="GO:0003824">
    <property type="term" value="F:catalytic activity"/>
    <property type="evidence" value="ECO:0007669"/>
    <property type="project" value="InterPro"/>
</dbReference>
<name>A0AAD0RSG6_PSEO7</name>
<dbReference type="Gene3D" id="3.30.559.30">
    <property type="entry name" value="Nonribosomal peptide synthetase, condensation domain"/>
    <property type="match status" value="2"/>
</dbReference>
<dbReference type="SUPFAM" id="SSF52777">
    <property type="entry name" value="CoA-dependent acyltransferases"/>
    <property type="match status" value="4"/>
</dbReference>
<dbReference type="InterPro" id="IPR025110">
    <property type="entry name" value="AMP-bd_C"/>
</dbReference>
<evidence type="ECO:0000313" key="6">
    <source>
        <dbReference type="Proteomes" id="UP000258102"/>
    </source>
</evidence>
<evidence type="ECO:0000256" key="3">
    <source>
        <dbReference type="ARBA" id="ARBA00022553"/>
    </source>
</evidence>
<dbReference type="RefSeq" id="WP_117333084.1">
    <property type="nucleotide sequence ID" value="NZ_CP031761.1"/>
</dbReference>
<dbReference type="InterPro" id="IPR010071">
    <property type="entry name" value="AA_adenyl_dom"/>
</dbReference>
<evidence type="ECO:0000259" key="4">
    <source>
        <dbReference type="PROSITE" id="PS50075"/>
    </source>
</evidence>
<reference evidence="5 6" key="1">
    <citation type="submission" date="2018-08" db="EMBL/GenBank/DDBJ databases">
        <title>Whole Genome Sequences of Two Pseudoalteromonas piscicida Strains, DE1-A and DE2-A, which Exhibit Strong Antibacterial Activity against Vibrio vulnificus.</title>
        <authorList>
            <person name="Richards G.P."/>
            <person name="Needleman D.S."/>
            <person name="Watson M.A."/>
            <person name="Polson S.W."/>
        </authorList>
    </citation>
    <scope>NUCLEOTIDE SEQUENCE [LARGE SCALE GENOMIC DNA]</scope>
    <source>
        <strain evidence="5 6">DE2-A</strain>
    </source>
</reference>
<dbReference type="NCBIfam" id="NF003417">
    <property type="entry name" value="PRK04813.1"/>
    <property type="match status" value="2"/>
</dbReference>
<dbReference type="PANTHER" id="PTHR45527">
    <property type="entry name" value="NONRIBOSOMAL PEPTIDE SYNTHETASE"/>
    <property type="match status" value="1"/>
</dbReference>
<dbReference type="GO" id="GO:0005737">
    <property type="term" value="C:cytoplasm"/>
    <property type="evidence" value="ECO:0007669"/>
    <property type="project" value="TreeGrafter"/>
</dbReference>
<dbReference type="Pfam" id="PF00668">
    <property type="entry name" value="Condensation"/>
    <property type="match status" value="2"/>
</dbReference>
<dbReference type="Proteomes" id="UP000258102">
    <property type="component" value="Chromosome 1"/>
</dbReference>
<keyword evidence="3" id="KW-0597">Phosphoprotein</keyword>
<gene>
    <name evidence="5" type="ORF">D0511_18265</name>
</gene>
<dbReference type="Gene3D" id="3.30.300.30">
    <property type="match status" value="2"/>
</dbReference>
<dbReference type="InterPro" id="IPR009081">
    <property type="entry name" value="PP-bd_ACP"/>
</dbReference>
<dbReference type="GO" id="GO:0031177">
    <property type="term" value="F:phosphopantetheine binding"/>
    <property type="evidence" value="ECO:0007669"/>
    <property type="project" value="InterPro"/>
</dbReference>
<dbReference type="Gene3D" id="3.40.50.980">
    <property type="match status" value="4"/>
</dbReference>
<organism evidence="5 6">
    <name type="scientific">Pseudoalteromonas piscicida</name>
    <dbReference type="NCBI Taxonomy" id="43662"/>
    <lineage>
        <taxon>Bacteria</taxon>
        <taxon>Pseudomonadati</taxon>
        <taxon>Pseudomonadota</taxon>
        <taxon>Gammaproteobacteria</taxon>
        <taxon>Alteromonadales</taxon>
        <taxon>Pseudoalteromonadaceae</taxon>
        <taxon>Pseudoalteromonas</taxon>
    </lineage>
</organism>
<dbReference type="Pfam" id="PF00975">
    <property type="entry name" value="Thioesterase"/>
    <property type="match status" value="1"/>
</dbReference>
<dbReference type="SUPFAM" id="SSF47336">
    <property type="entry name" value="ACP-like"/>
    <property type="match status" value="2"/>
</dbReference>
<accession>A0AAD0RSG6</accession>
<dbReference type="Pfam" id="PF00501">
    <property type="entry name" value="AMP-binding"/>
    <property type="match status" value="2"/>
</dbReference>
<dbReference type="Pfam" id="PF13193">
    <property type="entry name" value="AMP-binding_C"/>
    <property type="match status" value="1"/>
</dbReference>
<dbReference type="FunFam" id="3.30.300.30:FF:000015">
    <property type="entry name" value="Nonribosomal peptide synthase SidD"/>
    <property type="match status" value="1"/>
</dbReference>
<dbReference type="InterPro" id="IPR045851">
    <property type="entry name" value="AMP-bd_C_sf"/>
</dbReference>
<keyword evidence="2" id="KW-0596">Phosphopantetheine</keyword>
<dbReference type="Gene3D" id="2.30.38.10">
    <property type="entry name" value="Luciferase, Domain 3"/>
    <property type="match status" value="2"/>
</dbReference>
<dbReference type="GO" id="GO:0044550">
    <property type="term" value="P:secondary metabolite biosynthetic process"/>
    <property type="evidence" value="ECO:0007669"/>
    <property type="project" value="TreeGrafter"/>
</dbReference>
<dbReference type="InterPro" id="IPR001242">
    <property type="entry name" value="Condensation_dom"/>
</dbReference>
<dbReference type="CDD" id="cd19531">
    <property type="entry name" value="LCL_NRPS-like"/>
    <property type="match status" value="2"/>
</dbReference>
<dbReference type="InterPro" id="IPR023213">
    <property type="entry name" value="CAT-like_dom_sf"/>
</dbReference>
<dbReference type="PROSITE" id="PS50075">
    <property type="entry name" value="CARRIER"/>
    <property type="match status" value="2"/>
</dbReference>
<dbReference type="FunFam" id="3.40.50.980:FF:000001">
    <property type="entry name" value="Non-ribosomal peptide synthetase"/>
    <property type="match status" value="2"/>
</dbReference>